<feature type="region of interest" description="Disordered" evidence="1">
    <location>
        <begin position="228"/>
        <end position="268"/>
    </location>
</feature>
<dbReference type="EMBL" id="JBBPHU010000007">
    <property type="protein sequence ID" value="KAK7515371.1"/>
    <property type="molecule type" value="Genomic_DNA"/>
</dbReference>
<reference evidence="2 3" key="1">
    <citation type="submission" date="2024-04" db="EMBL/GenBank/DDBJ databases">
        <title>Phyllosticta paracitricarpa is synonymous to the EU quarantine fungus P. citricarpa based on phylogenomic analyses.</title>
        <authorList>
            <consortium name="Lawrence Berkeley National Laboratory"/>
            <person name="Van Ingen-Buijs V.A."/>
            <person name="Van Westerhoven A.C."/>
            <person name="Haridas S."/>
            <person name="Skiadas P."/>
            <person name="Martin F."/>
            <person name="Groenewald J.Z."/>
            <person name="Crous P.W."/>
            <person name="Seidl M.F."/>
        </authorList>
    </citation>
    <scope>NUCLEOTIDE SEQUENCE [LARGE SCALE GENOMIC DNA]</scope>
    <source>
        <strain evidence="2 3">CBS 123371</strain>
    </source>
</reference>
<sequence>MDGRPCFASAPHLDYANEFLVKWRDAETGHTLFLGQLASSGRRYGEVSMWFADDVDQKCMIGFSLPLKMRVANKKRRDIHFVLPARAFASPDKLFSIDVVTAQDDLEAAHEFRKAGLGSSTKLLRLSFALQEYGYAMMPTEPFSNPLPSNSRGLLLSLKSLSRSTAFEVYLPYLESAAELLDRFATKPRSLPVESPSIDHAKTYSGRSWGVDEWSVYGIDNGEAMPNAWNPVVDDNPPPYEEAIRGKSINHPESGTKENPDDCFDPSHDELRQHLKLLVEEEQARFNANGDTGSIPDTASWSWSDHAETPSPPAKRKAEALQLESEQLHKCRPIEKPEADKIRNPLSPDGKPKAFKLEKNALHDNEHEVFISKRSLLNGGPSRKLFSDAQYRCFTIALNWFMTIWHERADAHIAFLPELKRLAQLAGKADSKRSETIKSFEDFRVACMHLFCQNDRPPRQTPFRHDLAAKEKLRLLHTFVYRPDAALPPGRDCYVLDDLLALHEVAKACSSREKTTCELEFAFYAQMSTCVLLVLYGTAHGNK</sequence>
<proteinExistence type="predicted"/>
<gene>
    <name evidence="2" type="ORF">IWZ03DRAFT_201454</name>
</gene>
<organism evidence="2 3">
    <name type="scientific">Phyllosticta citriasiana</name>
    <dbReference type="NCBI Taxonomy" id="595635"/>
    <lineage>
        <taxon>Eukaryota</taxon>
        <taxon>Fungi</taxon>
        <taxon>Dikarya</taxon>
        <taxon>Ascomycota</taxon>
        <taxon>Pezizomycotina</taxon>
        <taxon>Dothideomycetes</taxon>
        <taxon>Dothideomycetes incertae sedis</taxon>
        <taxon>Botryosphaeriales</taxon>
        <taxon>Phyllostictaceae</taxon>
        <taxon>Phyllosticta</taxon>
    </lineage>
</organism>
<evidence type="ECO:0000313" key="2">
    <source>
        <dbReference type="EMBL" id="KAK7515371.1"/>
    </source>
</evidence>
<evidence type="ECO:0000313" key="3">
    <source>
        <dbReference type="Proteomes" id="UP001363622"/>
    </source>
</evidence>
<comment type="caution">
    <text evidence="2">The sequence shown here is derived from an EMBL/GenBank/DDBJ whole genome shotgun (WGS) entry which is preliminary data.</text>
</comment>
<dbReference type="Proteomes" id="UP001363622">
    <property type="component" value="Unassembled WGS sequence"/>
</dbReference>
<feature type="compositionally biased region" description="Polar residues" evidence="1">
    <location>
        <begin position="289"/>
        <end position="303"/>
    </location>
</feature>
<accession>A0ABR1KI00</accession>
<name>A0ABR1KI00_9PEZI</name>
<feature type="compositionally biased region" description="Basic and acidic residues" evidence="1">
    <location>
        <begin position="254"/>
        <end position="268"/>
    </location>
</feature>
<feature type="region of interest" description="Disordered" evidence="1">
    <location>
        <begin position="287"/>
        <end position="318"/>
    </location>
</feature>
<keyword evidence="3" id="KW-1185">Reference proteome</keyword>
<evidence type="ECO:0000256" key="1">
    <source>
        <dbReference type="SAM" id="MobiDB-lite"/>
    </source>
</evidence>
<protein>
    <submittedName>
        <fullName evidence="2">Uncharacterized protein</fullName>
    </submittedName>
</protein>